<feature type="binding site" evidence="16">
    <location>
        <begin position="294"/>
        <end position="300"/>
    </location>
    <ligand>
        <name>NADP(+)</name>
        <dbReference type="ChEBI" id="CHEBI:58349"/>
    </ligand>
</feature>
<dbReference type="InterPro" id="IPR016192">
    <property type="entry name" value="APOBEC/CMP_deaminase_Zn-bd"/>
</dbReference>
<feature type="binding site" evidence="16">
    <location>
        <position position="170"/>
    </location>
    <ligand>
        <name>substrate</name>
    </ligand>
</feature>
<evidence type="ECO:0000256" key="11">
    <source>
        <dbReference type="ARBA" id="ARBA00023268"/>
    </source>
</evidence>
<dbReference type="RefSeq" id="WP_009533823.1">
    <property type="nucleotide sequence ID" value="NZ_CAJPPX010000031.1"/>
</dbReference>
<dbReference type="EMBL" id="AGEL01000015">
    <property type="protein sequence ID" value="EHO15696.1"/>
    <property type="molecule type" value="Genomic_DNA"/>
</dbReference>
<comment type="pathway">
    <text evidence="3 14">Cofactor biosynthesis; riboflavin biosynthesis; 5-amino-6-(D-ribitylamino)uracil from GTP: step 3/4.</text>
</comment>
<evidence type="ECO:0000256" key="9">
    <source>
        <dbReference type="ARBA" id="ARBA00022857"/>
    </source>
</evidence>
<dbReference type="CDD" id="cd01284">
    <property type="entry name" value="Riboflavin_deaminase-reductase"/>
    <property type="match status" value="1"/>
</dbReference>
<evidence type="ECO:0000313" key="20">
    <source>
        <dbReference type="Proteomes" id="UP000018466"/>
    </source>
</evidence>
<dbReference type="InterPro" id="IPR016193">
    <property type="entry name" value="Cytidine_deaminase-like"/>
</dbReference>
<name>A0AA36Y3C3_9FIRM</name>
<gene>
    <name evidence="19" type="ORF">HMPREF9623_02017</name>
</gene>
<evidence type="ECO:0000256" key="1">
    <source>
        <dbReference type="ARBA" id="ARBA00002151"/>
    </source>
</evidence>
<dbReference type="GO" id="GO:0008270">
    <property type="term" value="F:zinc ion binding"/>
    <property type="evidence" value="ECO:0007669"/>
    <property type="project" value="InterPro"/>
</dbReference>
<dbReference type="Proteomes" id="UP000018466">
    <property type="component" value="Unassembled WGS sequence"/>
</dbReference>
<dbReference type="PANTHER" id="PTHR38011:SF7">
    <property type="entry name" value="2,5-DIAMINO-6-RIBOSYLAMINO-4(3H)-PYRIMIDINONE 5'-PHOSPHATE REDUCTASE"/>
    <property type="match status" value="1"/>
</dbReference>
<organism evidence="19 20">
    <name type="scientific">Stomatobaculum longum</name>
    <dbReference type="NCBI Taxonomy" id="796942"/>
    <lineage>
        <taxon>Bacteria</taxon>
        <taxon>Bacillati</taxon>
        <taxon>Bacillota</taxon>
        <taxon>Clostridia</taxon>
        <taxon>Lachnospirales</taxon>
        <taxon>Lachnospiraceae</taxon>
        <taxon>Stomatobaculum</taxon>
    </lineage>
</organism>
<evidence type="ECO:0000256" key="12">
    <source>
        <dbReference type="ARBA" id="ARBA00049861"/>
    </source>
</evidence>
<dbReference type="PROSITE" id="PS00903">
    <property type="entry name" value="CYT_DCMP_DEAMINASES_1"/>
    <property type="match status" value="1"/>
</dbReference>
<comment type="caution">
    <text evidence="19">The sequence shown here is derived from an EMBL/GenBank/DDBJ whole genome shotgun (WGS) entry which is preliminary data.</text>
</comment>
<dbReference type="NCBIfam" id="TIGR00227">
    <property type="entry name" value="ribD_Cterm"/>
    <property type="match status" value="1"/>
</dbReference>
<keyword evidence="14" id="KW-0378">Hydrolase</keyword>
<accession>A0AA36Y3C3</accession>
<protein>
    <recommendedName>
        <fullName evidence="14">Riboflavin biosynthesis protein RibD</fullName>
    </recommendedName>
    <domain>
        <recommendedName>
            <fullName evidence="14">Diaminohydroxyphosphoribosylaminopyrimidine deaminase</fullName>
            <shortName evidence="14">DRAP deaminase</shortName>
            <ecNumber evidence="14">3.5.4.26</ecNumber>
        </recommendedName>
        <alternativeName>
            <fullName evidence="14">Riboflavin-specific deaminase</fullName>
        </alternativeName>
    </domain>
    <domain>
        <recommendedName>
            <fullName evidence="14">5-amino-6-(5-phosphoribosylamino)uracil reductase</fullName>
            <ecNumber evidence="14">1.1.1.193</ecNumber>
        </recommendedName>
        <alternativeName>
            <fullName evidence="14">HTP reductase</fullName>
        </alternativeName>
    </domain>
</protein>
<feature type="binding site" evidence="16">
    <location>
        <position position="209"/>
    </location>
    <ligand>
        <name>substrate</name>
    </ligand>
</feature>
<evidence type="ECO:0000256" key="5">
    <source>
        <dbReference type="ARBA" id="ARBA00007417"/>
    </source>
</evidence>
<dbReference type="SUPFAM" id="SSF53927">
    <property type="entry name" value="Cytidine deaminase-like"/>
    <property type="match status" value="1"/>
</dbReference>
<feature type="binding site" evidence="16">
    <location>
        <position position="206"/>
    </location>
    <ligand>
        <name>substrate</name>
    </ligand>
</feature>
<evidence type="ECO:0000313" key="19">
    <source>
        <dbReference type="EMBL" id="EHO15696.1"/>
    </source>
</evidence>
<sequence>MHETFMRRAISLAERGRGHTAPNPLVGAVLVRDGKIIGEGFHAFYGGLHAERAALEDCFQRGLSPAGASLYVTLEPCCHTGKQPPCTEAILAADIRAVFVGSSDPNPLVAGKGIAALRQGGIAVTEHVSESACDALNAPFFHHIRTGLPFVLLKYAMTLDGKTACASGASRWITGEAAREEVHRTRAAVGAVMVGINTVLQDDPLLTCRIPGGRNPLRVVCDSGLRTPLDSALVKTAAEVPTLLACCVSDTARHEAYLAAGCEVLTFPGRRVDLRALLTSLGARGINEVLVEGGAELGWALLSAGLVQRVQAYIAPKLFGGKNAPSALGGTGVPYPIDAFALKNMHIRSFGADVRIEGDL</sequence>
<evidence type="ECO:0000256" key="8">
    <source>
        <dbReference type="ARBA" id="ARBA00022833"/>
    </source>
</evidence>
<dbReference type="InterPro" id="IPR002125">
    <property type="entry name" value="CMP_dCMP_dom"/>
</dbReference>
<dbReference type="SUPFAM" id="SSF53597">
    <property type="entry name" value="Dihydrofolate reductase-like"/>
    <property type="match status" value="1"/>
</dbReference>
<keyword evidence="7 14" id="KW-0479">Metal-binding</keyword>
<evidence type="ECO:0000256" key="15">
    <source>
        <dbReference type="PIRSR" id="PIRSR006769-1"/>
    </source>
</evidence>
<keyword evidence="11" id="KW-0511">Multifunctional enzyme</keyword>
<evidence type="ECO:0000256" key="2">
    <source>
        <dbReference type="ARBA" id="ARBA00004882"/>
    </source>
</evidence>
<comment type="function">
    <text evidence="1 14">Converts 2,5-diamino-6-(ribosylamino)-4(3h)-pyrimidinone 5'-phosphate into 5-amino-6-(ribosylamino)-2,4(1h,3h)-pyrimidinedione 5'-phosphate.</text>
</comment>
<evidence type="ECO:0000256" key="17">
    <source>
        <dbReference type="PIRSR" id="PIRSR006769-3"/>
    </source>
</evidence>
<evidence type="ECO:0000256" key="7">
    <source>
        <dbReference type="ARBA" id="ARBA00022723"/>
    </source>
</evidence>
<feature type="binding site" evidence="16">
    <location>
        <position position="223"/>
    </location>
    <ligand>
        <name>NADP(+)</name>
        <dbReference type="ChEBI" id="CHEBI:58349"/>
    </ligand>
</feature>
<dbReference type="PANTHER" id="PTHR38011">
    <property type="entry name" value="DIHYDROFOLATE REDUCTASE FAMILY PROTEIN (AFU_ORTHOLOGUE AFUA_8G06820)"/>
    <property type="match status" value="1"/>
</dbReference>
<dbReference type="GO" id="GO:0009231">
    <property type="term" value="P:riboflavin biosynthetic process"/>
    <property type="evidence" value="ECO:0007669"/>
    <property type="project" value="UniProtKB-KW"/>
</dbReference>
<dbReference type="PIRSF" id="PIRSF006769">
    <property type="entry name" value="RibD"/>
    <property type="match status" value="1"/>
</dbReference>
<dbReference type="InterPro" id="IPR050765">
    <property type="entry name" value="Riboflavin_Biosynth_HTPR"/>
</dbReference>
<dbReference type="EC" id="1.1.1.193" evidence="14"/>
<comment type="cofactor">
    <cofactor evidence="14 17">
        <name>Zn(2+)</name>
        <dbReference type="ChEBI" id="CHEBI:29105"/>
    </cofactor>
    <text evidence="14 17">Binds 1 zinc ion.</text>
</comment>
<dbReference type="Gene3D" id="3.40.140.10">
    <property type="entry name" value="Cytidine Deaminase, domain 2"/>
    <property type="match status" value="1"/>
</dbReference>
<feature type="binding site" evidence="16">
    <location>
        <position position="202"/>
    </location>
    <ligand>
        <name>NADP(+)</name>
        <dbReference type="ChEBI" id="CHEBI:58349"/>
    </ligand>
</feature>
<keyword evidence="9 14" id="KW-0521">NADP</keyword>
<feature type="binding site" evidence="17">
    <location>
        <position position="86"/>
    </location>
    <ligand>
        <name>Zn(2+)</name>
        <dbReference type="ChEBI" id="CHEBI:29105"/>
        <note>catalytic</note>
    </ligand>
</feature>
<evidence type="ECO:0000256" key="6">
    <source>
        <dbReference type="ARBA" id="ARBA00022619"/>
    </source>
</evidence>
<evidence type="ECO:0000259" key="18">
    <source>
        <dbReference type="PROSITE" id="PS51747"/>
    </source>
</evidence>
<dbReference type="Pfam" id="PF01872">
    <property type="entry name" value="RibD_C"/>
    <property type="match status" value="1"/>
</dbReference>
<dbReference type="Gene3D" id="3.40.430.10">
    <property type="entry name" value="Dihydrofolate Reductase, subunit A"/>
    <property type="match status" value="1"/>
</dbReference>
<comment type="catalytic activity">
    <reaction evidence="12 14">
        <text>5-amino-6-(5-phospho-D-ribitylamino)uracil + NADP(+) = 5-amino-6-(5-phospho-D-ribosylamino)uracil + NADPH + H(+)</text>
        <dbReference type="Rhea" id="RHEA:17845"/>
        <dbReference type="ChEBI" id="CHEBI:15378"/>
        <dbReference type="ChEBI" id="CHEBI:57783"/>
        <dbReference type="ChEBI" id="CHEBI:58349"/>
        <dbReference type="ChEBI" id="CHEBI:58421"/>
        <dbReference type="ChEBI" id="CHEBI:58453"/>
        <dbReference type="EC" id="1.1.1.193"/>
    </reaction>
</comment>
<dbReference type="InterPro" id="IPR002734">
    <property type="entry name" value="RibDG_C"/>
</dbReference>
<keyword evidence="6 14" id="KW-0686">Riboflavin biosynthesis</keyword>
<dbReference type="InterPro" id="IPR024072">
    <property type="entry name" value="DHFR-like_dom_sf"/>
</dbReference>
<feature type="binding site" evidence="17">
    <location>
        <position position="49"/>
    </location>
    <ligand>
        <name>Zn(2+)</name>
        <dbReference type="ChEBI" id="CHEBI:29105"/>
        <note>catalytic</note>
    </ligand>
</feature>
<feature type="binding site" evidence="16">
    <location>
        <position position="198"/>
    </location>
    <ligand>
        <name>NADP(+)</name>
        <dbReference type="ChEBI" id="CHEBI:58349"/>
    </ligand>
</feature>
<comment type="similarity">
    <text evidence="4 14">In the N-terminal section; belongs to the cytidine and deoxycytidylate deaminase family.</text>
</comment>
<evidence type="ECO:0000256" key="13">
    <source>
        <dbReference type="ARBA" id="ARBA00049886"/>
    </source>
</evidence>
<feature type="binding site" evidence="16">
    <location>
        <position position="186"/>
    </location>
    <ligand>
        <name>substrate</name>
    </ligand>
</feature>
<evidence type="ECO:0000256" key="10">
    <source>
        <dbReference type="ARBA" id="ARBA00023002"/>
    </source>
</evidence>
<dbReference type="GO" id="GO:0008703">
    <property type="term" value="F:5-amino-6-(5-phosphoribosylamino)uracil reductase activity"/>
    <property type="evidence" value="ECO:0007669"/>
    <property type="project" value="UniProtKB-EC"/>
</dbReference>
<comment type="catalytic activity">
    <reaction evidence="13 14">
        <text>2,5-diamino-6-hydroxy-4-(5-phosphoribosylamino)-pyrimidine + H2O + H(+) = 5-amino-6-(5-phospho-D-ribosylamino)uracil + NH4(+)</text>
        <dbReference type="Rhea" id="RHEA:21868"/>
        <dbReference type="ChEBI" id="CHEBI:15377"/>
        <dbReference type="ChEBI" id="CHEBI:15378"/>
        <dbReference type="ChEBI" id="CHEBI:28938"/>
        <dbReference type="ChEBI" id="CHEBI:58453"/>
        <dbReference type="ChEBI" id="CHEBI:58614"/>
        <dbReference type="EC" id="3.5.4.26"/>
    </reaction>
</comment>
<keyword evidence="20" id="KW-1185">Reference proteome</keyword>
<dbReference type="EC" id="3.5.4.26" evidence="14"/>
<keyword evidence="10 14" id="KW-0560">Oxidoreductase</keyword>
<feature type="binding site" evidence="16">
    <location>
        <position position="156"/>
    </location>
    <ligand>
        <name>NADP(+)</name>
        <dbReference type="ChEBI" id="CHEBI:58349"/>
    </ligand>
</feature>
<evidence type="ECO:0000256" key="16">
    <source>
        <dbReference type="PIRSR" id="PIRSR006769-2"/>
    </source>
</evidence>
<dbReference type="GO" id="GO:0050661">
    <property type="term" value="F:NADP binding"/>
    <property type="evidence" value="ECO:0007669"/>
    <property type="project" value="InterPro"/>
</dbReference>
<dbReference type="InterPro" id="IPR004794">
    <property type="entry name" value="Eubact_RibD"/>
</dbReference>
<feature type="binding site" evidence="16">
    <location>
        <position position="292"/>
    </location>
    <ligand>
        <name>substrate</name>
    </ligand>
</feature>
<dbReference type="AlphaFoldDB" id="A0AA36Y3C3"/>
<feature type="active site" description="Proton donor" evidence="15">
    <location>
        <position position="51"/>
    </location>
</feature>
<dbReference type="GO" id="GO:0008835">
    <property type="term" value="F:diaminohydroxyphosphoribosylaminopyrimidine deaminase activity"/>
    <property type="evidence" value="ECO:0007669"/>
    <property type="project" value="UniProtKB-EC"/>
</dbReference>
<proteinExistence type="inferred from homology"/>
<comment type="pathway">
    <text evidence="2 14">Cofactor biosynthesis; riboflavin biosynthesis; 5-amino-6-(D-ribitylamino)uracil from GTP: step 2/4.</text>
</comment>
<evidence type="ECO:0000256" key="14">
    <source>
        <dbReference type="PIRNR" id="PIRNR006769"/>
    </source>
</evidence>
<evidence type="ECO:0000256" key="4">
    <source>
        <dbReference type="ARBA" id="ARBA00005259"/>
    </source>
</evidence>
<reference evidence="19 20" key="1">
    <citation type="submission" date="2011-10" db="EMBL/GenBank/DDBJ databases">
        <title>The Genome Sequence of Lachnospiraceae bacterium ACC2.</title>
        <authorList>
            <consortium name="The Broad Institute Genome Sequencing Platform"/>
            <person name="Earl A."/>
            <person name="Ward D."/>
            <person name="Feldgarden M."/>
            <person name="Gevers D."/>
            <person name="Sizova M."/>
            <person name="Hazen A."/>
            <person name="Epstein S."/>
            <person name="Young S.K."/>
            <person name="Zeng Q."/>
            <person name="Gargeya S."/>
            <person name="Fitzgerald M."/>
            <person name="Haas B."/>
            <person name="Abouelleil A."/>
            <person name="Alvarado L."/>
            <person name="Arachchi H.M."/>
            <person name="Berlin A."/>
            <person name="Brown A."/>
            <person name="Chapman S.B."/>
            <person name="Chen Z."/>
            <person name="Dunbar C."/>
            <person name="Freedman E."/>
            <person name="Gearin G."/>
            <person name="Goldberg J."/>
            <person name="Griggs A."/>
            <person name="Gujja S."/>
            <person name="Heiman D."/>
            <person name="Howarth C."/>
            <person name="Larson L."/>
            <person name="Lui A."/>
            <person name="MacDonald P.J.P."/>
            <person name="Montmayeur A."/>
            <person name="Murphy C."/>
            <person name="Neiman D."/>
            <person name="Pearson M."/>
            <person name="Priest M."/>
            <person name="Roberts A."/>
            <person name="Saif S."/>
            <person name="Shea T."/>
            <person name="Shenoy N."/>
            <person name="Sisk P."/>
            <person name="Stolte C."/>
            <person name="Sykes S."/>
            <person name="Wortman J."/>
            <person name="Nusbaum C."/>
            <person name="Birren B."/>
        </authorList>
    </citation>
    <scope>NUCLEOTIDE SEQUENCE [LARGE SCALE GENOMIC DNA]</scope>
    <source>
        <strain evidence="19 20">ACC2</strain>
    </source>
</reference>
<feature type="domain" description="CMP/dCMP-type deaminase" evidence="18">
    <location>
        <begin position="1"/>
        <end position="125"/>
    </location>
</feature>
<dbReference type="GeneID" id="86941734"/>
<dbReference type="Pfam" id="PF00383">
    <property type="entry name" value="dCMP_cyt_deam_1"/>
    <property type="match status" value="1"/>
</dbReference>
<dbReference type="InterPro" id="IPR011549">
    <property type="entry name" value="RibD_C"/>
</dbReference>
<dbReference type="PROSITE" id="PS51747">
    <property type="entry name" value="CYT_DCMP_DEAMINASES_2"/>
    <property type="match status" value="1"/>
</dbReference>
<comment type="similarity">
    <text evidence="5 14">In the C-terminal section; belongs to the HTP reductase family.</text>
</comment>
<dbReference type="NCBIfam" id="TIGR00326">
    <property type="entry name" value="eubact_ribD"/>
    <property type="match status" value="1"/>
</dbReference>
<evidence type="ECO:0000256" key="3">
    <source>
        <dbReference type="ARBA" id="ARBA00004910"/>
    </source>
</evidence>
<feature type="binding site" evidence="17">
    <location>
        <position position="77"/>
    </location>
    <ligand>
        <name>Zn(2+)</name>
        <dbReference type="ChEBI" id="CHEBI:29105"/>
        <note>catalytic</note>
    </ligand>
</feature>
<feature type="binding site" evidence="16">
    <location>
        <position position="172"/>
    </location>
    <ligand>
        <name>NADP(+)</name>
        <dbReference type="ChEBI" id="CHEBI:58349"/>
    </ligand>
</feature>
<keyword evidence="8 14" id="KW-0862">Zinc</keyword>